<evidence type="ECO:0000256" key="1">
    <source>
        <dbReference type="ARBA" id="ARBA00022801"/>
    </source>
</evidence>
<dbReference type="AlphaFoldDB" id="A0AB34WYI6"/>
<keyword evidence="1" id="KW-0378">Hydrolase</keyword>
<dbReference type="SUPFAM" id="SSF63817">
    <property type="entry name" value="Sortase"/>
    <property type="match status" value="1"/>
</dbReference>
<comment type="caution">
    <text evidence="5">The sequence shown here is derived from an EMBL/GenBank/DDBJ whole genome shotgun (WGS) entry which is preliminary data.</text>
</comment>
<feature type="region of interest" description="Disordered" evidence="3">
    <location>
        <begin position="18"/>
        <end position="44"/>
    </location>
</feature>
<feature type="active site" description="Proton donor/acceptor" evidence="2">
    <location>
        <position position="171"/>
    </location>
</feature>
<evidence type="ECO:0000256" key="2">
    <source>
        <dbReference type="PIRSR" id="PIRSR605754-1"/>
    </source>
</evidence>
<dbReference type="NCBIfam" id="TIGR01076">
    <property type="entry name" value="sortase_fam"/>
    <property type="match status" value="1"/>
</dbReference>
<evidence type="ECO:0000313" key="6">
    <source>
        <dbReference type="Proteomes" id="UP000070572"/>
    </source>
</evidence>
<dbReference type="InterPro" id="IPR053465">
    <property type="entry name" value="Sortase_Class_E"/>
</dbReference>
<dbReference type="NCBIfam" id="NF033747">
    <property type="entry name" value="class_E_sortase"/>
    <property type="match status" value="1"/>
</dbReference>
<dbReference type="GO" id="GO:0016787">
    <property type="term" value="F:hydrolase activity"/>
    <property type="evidence" value="ECO:0007669"/>
    <property type="project" value="UniProtKB-KW"/>
</dbReference>
<keyword evidence="4" id="KW-0812">Transmembrane</keyword>
<dbReference type="InterPro" id="IPR023365">
    <property type="entry name" value="Sortase_dom-sf"/>
</dbReference>
<gene>
    <name evidence="5" type="ORF">HMPREF1862_01374</name>
</gene>
<dbReference type="InterPro" id="IPR005754">
    <property type="entry name" value="Sortase"/>
</dbReference>
<keyword evidence="4" id="KW-0472">Membrane</keyword>
<protein>
    <submittedName>
        <fullName evidence="5">Sortase family protein</fullName>
    </submittedName>
</protein>
<feature type="transmembrane region" description="Helical" evidence="4">
    <location>
        <begin position="51"/>
        <end position="72"/>
    </location>
</feature>
<feature type="active site" description="Acyl-thioester intermediate" evidence="2">
    <location>
        <position position="239"/>
    </location>
</feature>
<organism evidence="5 6">
    <name type="scientific">Varibaculum cambriense</name>
    <dbReference type="NCBI Taxonomy" id="184870"/>
    <lineage>
        <taxon>Bacteria</taxon>
        <taxon>Bacillati</taxon>
        <taxon>Actinomycetota</taxon>
        <taxon>Actinomycetes</taxon>
        <taxon>Actinomycetales</taxon>
        <taxon>Actinomycetaceae</taxon>
        <taxon>Varibaculum</taxon>
    </lineage>
</organism>
<reference evidence="5 6" key="1">
    <citation type="submission" date="2016-01" db="EMBL/GenBank/DDBJ databases">
        <authorList>
            <person name="Mitreva M."/>
            <person name="Pepin K.H."/>
            <person name="Mihindukulasuriya K.A."/>
            <person name="Fulton R."/>
            <person name="Fronick C."/>
            <person name="O'Laughlin M."/>
            <person name="Miner T."/>
            <person name="Herter B."/>
            <person name="Rosa B.A."/>
            <person name="Cordes M."/>
            <person name="Tomlinson C."/>
            <person name="Wollam A."/>
            <person name="Palsikar V.B."/>
            <person name="Mardis E.R."/>
            <person name="Wilson R.K."/>
        </authorList>
    </citation>
    <scope>NUCLEOTIDE SEQUENCE [LARGE SCALE GENOMIC DNA]</scope>
    <source>
        <strain evidence="5 6">DNF00696</strain>
    </source>
</reference>
<dbReference type="CDD" id="cd05830">
    <property type="entry name" value="Sortase_E"/>
    <property type="match status" value="1"/>
</dbReference>
<dbReference type="InterPro" id="IPR042003">
    <property type="entry name" value="Sortase_E"/>
</dbReference>
<dbReference type="Pfam" id="PF04203">
    <property type="entry name" value="Sortase"/>
    <property type="match status" value="1"/>
</dbReference>
<sequence length="275" mass="30586">MDTEVELPPIKWEKVGRKEALPTGWDNAPAPKPGEKQKYKPRHRSKKSGKALYLFSLAMLALAIALGSVALWQTFGSDIQAGQQRASEVKNFHKVTCVSDVAKRERADTPPKPKPVRDRETIGVLHVPDWKGMQIPIKEGVSGAVLDQGFAGHYPTTAREGEVGNFSVAAHRRTSGSNFRRIDTLSKGKQVVVETRDTFLVYEVTGHQIVDPKNTSVISPVPNKPDLTPTERLMTMTTCHPEYGNSERYIVHLKLKYWTDKKDGKPKILSSTTCS</sequence>
<dbReference type="Gene3D" id="2.40.260.10">
    <property type="entry name" value="Sortase"/>
    <property type="match status" value="1"/>
</dbReference>
<proteinExistence type="predicted"/>
<evidence type="ECO:0000256" key="4">
    <source>
        <dbReference type="SAM" id="Phobius"/>
    </source>
</evidence>
<name>A0AB34WYI6_9ACTO</name>
<evidence type="ECO:0000256" key="3">
    <source>
        <dbReference type="SAM" id="MobiDB-lite"/>
    </source>
</evidence>
<dbReference type="EMBL" id="LSDN01000017">
    <property type="protein sequence ID" value="KXB80262.1"/>
    <property type="molecule type" value="Genomic_DNA"/>
</dbReference>
<keyword evidence="4" id="KW-1133">Transmembrane helix</keyword>
<evidence type="ECO:0000313" key="5">
    <source>
        <dbReference type="EMBL" id="KXB80262.1"/>
    </source>
</evidence>
<accession>A0AB34WYI6</accession>
<dbReference type="Proteomes" id="UP000070572">
    <property type="component" value="Unassembled WGS sequence"/>
</dbReference>